<gene>
    <name evidence="4" type="ORF">SAMN04488045_0598</name>
</gene>
<dbReference type="InterPro" id="IPR050415">
    <property type="entry name" value="MRET"/>
</dbReference>
<organism evidence="4 5">
    <name type="scientific">Thalassococcus halodurans</name>
    <dbReference type="NCBI Taxonomy" id="373675"/>
    <lineage>
        <taxon>Bacteria</taxon>
        <taxon>Pseudomonadati</taxon>
        <taxon>Pseudomonadota</taxon>
        <taxon>Alphaproteobacteria</taxon>
        <taxon>Rhodobacterales</taxon>
        <taxon>Roseobacteraceae</taxon>
        <taxon>Thalassococcus</taxon>
    </lineage>
</organism>
<evidence type="ECO:0000313" key="5">
    <source>
        <dbReference type="Proteomes" id="UP000236752"/>
    </source>
</evidence>
<dbReference type="InterPro" id="IPR017938">
    <property type="entry name" value="Riboflavin_synthase-like_b-brl"/>
</dbReference>
<dbReference type="CDD" id="cd00207">
    <property type="entry name" value="fer2"/>
    <property type="match status" value="1"/>
</dbReference>
<dbReference type="SUPFAM" id="SSF52343">
    <property type="entry name" value="Ferredoxin reductase-like, C-terminal NADP-linked domain"/>
    <property type="match status" value="1"/>
</dbReference>
<dbReference type="RefSeq" id="WP_103908965.1">
    <property type="nucleotide sequence ID" value="NZ_FNUZ01000001.1"/>
</dbReference>
<dbReference type="PANTHER" id="PTHR47354:SF5">
    <property type="entry name" value="PROTEIN RFBI"/>
    <property type="match status" value="1"/>
</dbReference>
<dbReference type="InterPro" id="IPR006058">
    <property type="entry name" value="2Fe2S_fd_BS"/>
</dbReference>
<dbReference type="Proteomes" id="UP000236752">
    <property type="component" value="Unassembled WGS sequence"/>
</dbReference>
<dbReference type="GO" id="GO:0051537">
    <property type="term" value="F:2 iron, 2 sulfur cluster binding"/>
    <property type="evidence" value="ECO:0007669"/>
    <property type="project" value="InterPro"/>
</dbReference>
<reference evidence="4 5" key="1">
    <citation type="submission" date="2016-10" db="EMBL/GenBank/DDBJ databases">
        <authorList>
            <person name="de Groot N.N."/>
        </authorList>
    </citation>
    <scope>NUCLEOTIDE SEQUENCE [LARGE SCALE GENOMIC DNA]</scope>
    <source>
        <strain evidence="4 5">DSM 26915</strain>
    </source>
</reference>
<name>A0A1H5TF88_9RHOB</name>
<dbReference type="PROSITE" id="PS51384">
    <property type="entry name" value="FAD_FR"/>
    <property type="match status" value="1"/>
</dbReference>
<dbReference type="InterPro" id="IPR017927">
    <property type="entry name" value="FAD-bd_FR_type"/>
</dbReference>
<feature type="domain" description="2Fe-2S ferredoxin-type" evidence="2">
    <location>
        <begin position="1"/>
        <end position="93"/>
    </location>
</feature>
<dbReference type="InterPro" id="IPR039261">
    <property type="entry name" value="FNR_nucleotide-bd"/>
</dbReference>
<sequence length="339" mass="37141">MAFKISLNDGERSALASADQSLLDAFLREGIWLPHNCTQGTCGSCKCRVDAGSFDHGGSPFETLTQEERDAGIVLACQAHAQSDMLIEPLAEIDDSVTHHPMRDVSGRIAVLEDIARDTRRLVIELDAEMPFLAGQYAELNVPGTDVWRQYSMANAPSETRGLEFHIKRTPGGLATDGWLFKSASVGDQVNMKGPLGNFGLFEAQDDPAILIAGGTGLAPMKSIVLHALAHDLIPEIFLYHGGRGQADLYDVEFFRALDAEHPRFHYRPCLSEEAWQERSGMVTDCVLEDFSSCKGMSAYLCGPPAMVDAAGKALKRRRLPPRRTFKEEFTEAAKIAAE</sequence>
<dbReference type="InterPro" id="IPR008333">
    <property type="entry name" value="Cbr1-like_FAD-bd_dom"/>
</dbReference>
<dbReference type="SUPFAM" id="SSF63380">
    <property type="entry name" value="Riboflavin synthase domain-like"/>
    <property type="match status" value="1"/>
</dbReference>
<feature type="domain" description="FAD-binding FR-type" evidence="3">
    <location>
        <begin position="102"/>
        <end position="202"/>
    </location>
</feature>
<dbReference type="SUPFAM" id="SSF54292">
    <property type="entry name" value="2Fe-2S ferredoxin-like"/>
    <property type="match status" value="1"/>
</dbReference>
<dbReference type="InterPro" id="IPR012675">
    <property type="entry name" value="Beta-grasp_dom_sf"/>
</dbReference>
<dbReference type="EMBL" id="FNUZ01000001">
    <property type="protein sequence ID" value="SEF61512.1"/>
    <property type="molecule type" value="Genomic_DNA"/>
</dbReference>
<dbReference type="Pfam" id="PF00175">
    <property type="entry name" value="NAD_binding_1"/>
    <property type="match status" value="1"/>
</dbReference>
<dbReference type="InterPro" id="IPR036010">
    <property type="entry name" value="2Fe-2S_ferredoxin-like_sf"/>
</dbReference>
<dbReference type="AlphaFoldDB" id="A0A1H5TF88"/>
<comment type="cofactor">
    <cofactor evidence="1">
        <name>[2Fe-2S] cluster</name>
        <dbReference type="ChEBI" id="CHEBI:190135"/>
    </cofactor>
</comment>
<dbReference type="PROSITE" id="PS00197">
    <property type="entry name" value="2FE2S_FER_1"/>
    <property type="match status" value="1"/>
</dbReference>
<evidence type="ECO:0000259" key="2">
    <source>
        <dbReference type="PROSITE" id="PS51085"/>
    </source>
</evidence>
<evidence type="ECO:0000256" key="1">
    <source>
        <dbReference type="ARBA" id="ARBA00034078"/>
    </source>
</evidence>
<dbReference type="PANTHER" id="PTHR47354">
    <property type="entry name" value="NADH OXIDOREDUCTASE HCR"/>
    <property type="match status" value="1"/>
</dbReference>
<dbReference type="InterPro" id="IPR001709">
    <property type="entry name" value="Flavoprot_Pyr_Nucl_cyt_Rdtase"/>
</dbReference>
<dbReference type="PRINTS" id="PR00371">
    <property type="entry name" value="FPNCR"/>
</dbReference>
<dbReference type="CDD" id="cd06187">
    <property type="entry name" value="O2ase_reductase_like"/>
    <property type="match status" value="1"/>
</dbReference>
<accession>A0A1H5TF88</accession>
<dbReference type="PROSITE" id="PS51085">
    <property type="entry name" value="2FE2S_FER_2"/>
    <property type="match status" value="1"/>
</dbReference>
<dbReference type="Gene3D" id="3.40.50.80">
    <property type="entry name" value="Nucleotide-binding domain of ferredoxin-NADP reductase (FNR) module"/>
    <property type="match status" value="1"/>
</dbReference>
<dbReference type="InterPro" id="IPR001433">
    <property type="entry name" value="OxRdtase_FAD/NAD-bd"/>
</dbReference>
<evidence type="ECO:0000259" key="3">
    <source>
        <dbReference type="PROSITE" id="PS51384"/>
    </source>
</evidence>
<proteinExistence type="predicted"/>
<dbReference type="InterPro" id="IPR001041">
    <property type="entry name" value="2Fe-2S_ferredoxin-type"/>
</dbReference>
<dbReference type="Pfam" id="PF00111">
    <property type="entry name" value="Fer2"/>
    <property type="match status" value="1"/>
</dbReference>
<dbReference type="GO" id="GO:0016491">
    <property type="term" value="F:oxidoreductase activity"/>
    <property type="evidence" value="ECO:0007669"/>
    <property type="project" value="InterPro"/>
</dbReference>
<dbReference type="Gene3D" id="3.10.20.30">
    <property type="match status" value="1"/>
</dbReference>
<evidence type="ECO:0000313" key="4">
    <source>
        <dbReference type="EMBL" id="SEF61512.1"/>
    </source>
</evidence>
<dbReference type="OrthoDB" id="9806195at2"/>
<protein>
    <submittedName>
        <fullName evidence="4">NAD(P)H-flavin reductase</fullName>
    </submittedName>
</protein>
<dbReference type="Pfam" id="PF00970">
    <property type="entry name" value="FAD_binding_6"/>
    <property type="match status" value="1"/>
</dbReference>
<dbReference type="Gene3D" id="2.40.30.10">
    <property type="entry name" value="Translation factors"/>
    <property type="match status" value="1"/>
</dbReference>
<dbReference type="PRINTS" id="PR00410">
    <property type="entry name" value="PHEHYDRXLASE"/>
</dbReference>
<keyword evidence="5" id="KW-1185">Reference proteome</keyword>